<dbReference type="InterPro" id="IPR011644">
    <property type="entry name" value="Heme_NO-bd"/>
</dbReference>
<evidence type="ECO:0000313" key="2">
    <source>
        <dbReference type="EMBL" id="PXY02756.1"/>
    </source>
</evidence>
<reference evidence="2 3" key="1">
    <citation type="submission" date="2018-05" db="EMBL/GenBank/DDBJ databases">
        <title>Marinifilum breve JC075T sp. nov., a marine bacterium isolated from Yongle Blue Hole in the South China Sea.</title>
        <authorList>
            <person name="Fu T."/>
        </authorList>
    </citation>
    <scope>NUCLEOTIDE SEQUENCE [LARGE SCALE GENOMIC DNA]</scope>
    <source>
        <strain evidence="2 3">JC075</strain>
    </source>
</reference>
<sequence>MKGIFFTELLEMAEREYGSQAVDKIVPFLDAGDHGVFNVNMDYPYTQFHELINRLAEEVRIAPSDLTKLYGEYLFSRLIILYRPHFAGNSDVFEFLEQIDYFIHVKLQADFPHKGIPGFKAERISQNTFAVSYQSKYDLIDLAIGLFMGCQKFFNEDLTVNAEIKTEFDKEWVCITLNKSRVLV</sequence>
<accession>A0A2V4A236</accession>
<feature type="domain" description="Heme NO-binding" evidence="1">
    <location>
        <begin position="2"/>
        <end position="161"/>
    </location>
</feature>
<dbReference type="GO" id="GO:0020037">
    <property type="term" value="F:heme binding"/>
    <property type="evidence" value="ECO:0007669"/>
    <property type="project" value="InterPro"/>
</dbReference>
<protein>
    <recommendedName>
        <fullName evidence="1">Heme NO-binding domain-containing protein</fullName>
    </recommendedName>
</protein>
<dbReference type="Gene3D" id="3.90.1520.10">
    <property type="entry name" value="H-NOX domain"/>
    <property type="match status" value="1"/>
</dbReference>
<evidence type="ECO:0000259" key="1">
    <source>
        <dbReference type="Pfam" id="PF07700"/>
    </source>
</evidence>
<dbReference type="SUPFAM" id="SSF111126">
    <property type="entry name" value="Ligand-binding domain in the NO signalling and Golgi transport"/>
    <property type="match status" value="1"/>
</dbReference>
<dbReference type="Proteomes" id="UP000248079">
    <property type="component" value="Unassembled WGS sequence"/>
</dbReference>
<gene>
    <name evidence="2" type="ORF">DF185_01280</name>
</gene>
<dbReference type="OrthoDB" id="7266652at2"/>
<dbReference type="AlphaFoldDB" id="A0A2V4A236"/>
<keyword evidence="3" id="KW-1185">Reference proteome</keyword>
<comment type="caution">
    <text evidence="2">The sequence shown here is derived from an EMBL/GenBank/DDBJ whole genome shotgun (WGS) entry which is preliminary data.</text>
</comment>
<proteinExistence type="predicted"/>
<dbReference type="InterPro" id="IPR038158">
    <property type="entry name" value="H-NOX_domain_sf"/>
</dbReference>
<name>A0A2V4A236_9BACT</name>
<dbReference type="RefSeq" id="WP_110358915.1">
    <property type="nucleotide sequence ID" value="NZ_QFLI01000001.1"/>
</dbReference>
<dbReference type="Pfam" id="PF07700">
    <property type="entry name" value="HNOB"/>
    <property type="match status" value="1"/>
</dbReference>
<dbReference type="InterPro" id="IPR024096">
    <property type="entry name" value="NO_sig/Golgi_transp_ligand-bd"/>
</dbReference>
<evidence type="ECO:0000313" key="3">
    <source>
        <dbReference type="Proteomes" id="UP000248079"/>
    </source>
</evidence>
<organism evidence="2 3">
    <name type="scientific">Marinifilum breve</name>
    <dbReference type="NCBI Taxonomy" id="2184082"/>
    <lineage>
        <taxon>Bacteria</taxon>
        <taxon>Pseudomonadati</taxon>
        <taxon>Bacteroidota</taxon>
        <taxon>Bacteroidia</taxon>
        <taxon>Marinilabiliales</taxon>
        <taxon>Marinifilaceae</taxon>
    </lineage>
</organism>
<dbReference type="EMBL" id="QFLI01000001">
    <property type="protein sequence ID" value="PXY02756.1"/>
    <property type="molecule type" value="Genomic_DNA"/>
</dbReference>